<evidence type="ECO:0000256" key="17">
    <source>
        <dbReference type="ARBA" id="ARBA00047493"/>
    </source>
</evidence>
<dbReference type="InterPro" id="IPR036565">
    <property type="entry name" value="Mur-like_cat_sf"/>
</dbReference>
<comment type="similarity">
    <text evidence="4 21">Belongs to the folylpolyglutamate synthase family.</text>
</comment>
<dbReference type="PIRSF" id="PIRSF001563">
    <property type="entry name" value="Folylpolyglu_synth"/>
    <property type="match status" value="1"/>
</dbReference>
<evidence type="ECO:0000259" key="23">
    <source>
        <dbReference type="Pfam" id="PF08245"/>
    </source>
</evidence>
<keyword evidence="9" id="KW-0479">Metal-binding</keyword>
<dbReference type="SUPFAM" id="SSF53623">
    <property type="entry name" value="MurD-like peptide ligases, catalytic domain"/>
    <property type="match status" value="1"/>
</dbReference>
<evidence type="ECO:0000256" key="13">
    <source>
        <dbReference type="ARBA" id="ARBA00022909"/>
    </source>
</evidence>
<evidence type="ECO:0000256" key="9">
    <source>
        <dbReference type="ARBA" id="ARBA00022723"/>
    </source>
</evidence>
<evidence type="ECO:0000256" key="18">
    <source>
        <dbReference type="ARBA" id="ARBA00047808"/>
    </source>
</evidence>
<dbReference type="PANTHER" id="PTHR11136">
    <property type="entry name" value="FOLYLPOLYGLUTAMATE SYNTHASE-RELATED"/>
    <property type="match status" value="1"/>
</dbReference>
<feature type="domain" description="Mur ligase central" evidence="23">
    <location>
        <begin position="45"/>
        <end position="185"/>
    </location>
</feature>
<dbReference type="Pfam" id="PF02875">
    <property type="entry name" value="Mur_ligase_C"/>
    <property type="match status" value="1"/>
</dbReference>
<feature type="domain" description="Mur ligase C-terminal" evidence="22">
    <location>
        <begin position="268"/>
        <end position="388"/>
    </location>
</feature>
<dbReference type="EC" id="6.3.2.17" evidence="6"/>
<reference evidence="24 25" key="1">
    <citation type="submission" date="2024-02" db="EMBL/GenBank/DDBJ databases">
        <title>Rubritalea halochordaticola NBRC 107102.</title>
        <authorList>
            <person name="Ichikawa N."/>
            <person name="Katano-Makiyama Y."/>
            <person name="Hidaka K."/>
        </authorList>
    </citation>
    <scope>NUCLEOTIDE SEQUENCE [LARGE SCALE GENOMIC DNA]</scope>
    <source>
        <strain evidence="24 25">NBRC 107102</strain>
    </source>
</reference>
<dbReference type="RefSeq" id="WP_346189235.1">
    <property type="nucleotide sequence ID" value="NZ_BAABRL010000009.1"/>
</dbReference>
<dbReference type="Gene3D" id="3.40.1190.10">
    <property type="entry name" value="Mur-like, catalytic domain"/>
    <property type="match status" value="1"/>
</dbReference>
<proteinExistence type="inferred from homology"/>
<evidence type="ECO:0000256" key="1">
    <source>
        <dbReference type="ARBA" id="ARBA00002714"/>
    </source>
</evidence>
<dbReference type="SUPFAM" id="SSF53244">
    <property type="entry name" value="MurD-like peptide ligases, peptide-binding domain"/>
    <property type="match status" value="1"/>
</dbReference>
<evidence type="ECO:0000256" key="19">
    <source>
        <dbReference type="ARBA" id="ARBA00049035"/>
    </source>
</evidence>
<dbReference type="InterPro" id="IPR013221">
    <property type="entry name" value="Mur_ligase_cen"/>
</dbReference>
<dbReference type="EC" id="6.3.2.12" evidence="5"/>
<keyword evidence="10 21" id="KW-0547">Nucleotide-binding</keyword>
<dbReference type="InterPro" id="IPR001645">
    <property type="entry name" value="Folylpolyglutamate_synth"/>
</dbReference>
<dbReference type="Proteomes" id="UP001424741">
    <property type="component" value="Unassembled WGS sequence"/>
</dbReference>
<evidence type="ECO:0000256" key="4">
    <source>
        <dbReference type="ARBA" id="ARBA00008276"/>
    </source>
</evidence>
<dbReference type="Pfam" id="PF08245">
    <property type="entry name" value="Mur_ligase_M"/>
    <property type="match status" value="1"/>
</dbReference>
<evidence type="ECO:0000256" key="5">
    <source>
        <dbReference type="ARBA" id="ARBA00013023"/>
    </source>
</evidence>
<evidence type="ECO:0000256" key="7">
    <source>
        <dbReference type="ARBA" id="ARBA00019357"/>
    </source>
</evidence>
<keyword evidence="12" id="KW-0460">Magnesium</keyword>
<comment type="catalytic activity">
    <reaction evidence="18">
        <text>10-formyltetrahydrofolyl-(gamma-L-Glu)(n) + L-glutamate + ATP = 10-formyltetrahydrofolyl-(gamma-L-Glu)(n+1) + ADP + phosphate + H(+)</text>
        <dbReference type="Rhea" id="RHEA:51904"/>
        <dbReference type="Rhea" id="RHEA-COMP:13088"/>
        <dbReference type="Rhea" id="RHEA-COMP:14300"/>
        <dbReference type="ChEBI" id="CHEBI:15378"/>
        <dbReference type="ChEBI" id="CHEBI:29985"/>
        <dbReference type="ChEBI" id="CHEBI:30616"/>
        <dbReference type="ChEBI" id="CHEBI:43474"/>
        <dbReference type="ChEBI" id="CHEBI:134413"/>
        <dbReference type="ChEBI" id="CHEBI:456216"/>
        <dbReference type="EC" id="6.3.2.17"/>
    </reaction>
</comment>
<dbReference type="Gene3D" id="3.90.190.20">
    <property type="entry name" value="Mur ligase, C-terminal domain"/>
    <property type="match status" value="1"/>
</dbReference>
<dbReference type="InterPro" id="IPR036615">
    <property type="entry name" value="Mur_ligase_C_dom_sf"/>
</dbReference>
<gene>
    <name evidence="24" type="primary">folC</name>
    <name evidence="24" type="ORF">Rhal01_02770</name>
</gene>
<keyword evidence="11 21" id="KW-0067">ATP-binding</keyword>
<evidence type="ECO:0000256" key="20">
    <source>
        <dbReference type="ARBA" id="ARBA00049161"/>
    </source>
</evidence>
<dbReference type="InterPro" id="IPR004101">
    <property type="entry name" value="Mur_ligase_C"/>
</dbReference>
<dbReference type="PANTHER" id="PTHR11136:SF0">
    <property type="entry name" value="DIHYDROFOLATE SYNTHETASE-RELATED"/>
    <property type="match status" value="1"/>
</dbReference>
<comment type="catalytic activity">
    <reaction evidence="19">
        <text>(6R)-5,10-methylenetetrahydrofolyl-(gamma-L-Glu)(n) + L-glutamate + ATP = (6R)-5,10-methylenetetrahydrofolyl-(gamma-L-Glu)(n+1) + ADP + phosphate + H(+)</text>
        <dbReference type="Rhea" id="RHEA:51912"/>
        <dbReference type="Rhea" id="RHEA-COMP:13257"/>
        <dbReference type="Rhea" id="RHEA-COMP:13258"/>
        <dbReference type="ChEBI" id="CHEBI:15378"/>
        <dbReference type="ChEBI" id="CHEBI:29985"/>
        <dbReference type="ChEBI" id="CHEBI:30616"/>
        <dbReference type="ChEBI" id="CHEBI:43474"/>
        <dbReference type="ChEBI" id="CHEBI:136572"/>
        <dbReference type="ChEBI" id="CHEBI:456216"/>
        <dbReference type="EC" id="6.3.2.17"/>
    </reaction>
</comment>
<evidence type="ECO:0000256" key="10">
    <source>
        <dbReference type="ARBA" id="ARBA00022741"/>
    </source>
</evidence>
<comment type="catalytic activity">
    <reaction evidence="20">
        <text>7,8-dihydropteroate + L-glutamate + ATP = 7,8-dihydrofolate + ADP + phosphate + H(+)</text>
        <dbReference type="Rhea" id="RHEA:23584"/>
        <dbReference type="ChEBI" id="CHEBI:15378"/>
        <dbReference type="ChEBI" id="CHEBI:17839"/>
        <dbReference type="ChEBI" id="CHEBI:29985"/>
        <dbReference type="ChEBI" id="CHEBI:30616"/>
        <dbReference type="ChEBI" id="CHEBI:43474"/>
        <dbReference type="ChEBI" id="CHEBI:57451"/>
        <dbReference type="ChEBI" id="CHEBI:456216"/>
        <dbReference type="EC" id="6.3.2.12"/>
    </reaction>
</comment>
<evidence type="ECO:0000256" key="2">
    <source>
        <dbReference type="ARBA" id="ARBA00004799"/>
    </source>
</evidence>
<protein>
    <recommendedName>
        <fullName evidence="7">Dihydrofolate synthase/folylpolyglutamate synthase</fullName>
        <ecNumber evidence="5">6.3.2.12</ecNumber>
        <ecNumber evidence="6">6.3.2.17</ecNumber>
    </recommendedName>
    <alternativeName>
        <fullName evidence="16">Folylpoly-gamma-glutamate synthetase-dihydrofolate synthetase</fullName>
    </alternativeName>
    <alternativeName>
        <fullName evidence="14">Folylpolyglutamate synthetase</fullName>
    </alternativeName>
    <alternativeName>
        <fullName evidence="15">Tetrahydrofolylpolyglutamate synthase</fullName>
    </alternativeName>
</protein>
<evidence type="ECO:0000256" key="14">
    <source>
        <dbReference type="ARBA" id="ARBA00030048"/>
    </source>
</evidence>
<dbReference type="EMBL" id="BAABRL010000009">
    <property type="protein sequence ID" value="GAA5496585.1"/>
    <property type="molecule type" value="Genomic_DNA"/>
</dbReference>
<comment type="pathway">
    <text evidence="3">Cofactor biosynthesis; tetrahydrofolylpolyglutamate biosynthesis.</text>
</comment>
<evidence type="ECO:0000259" key="22">
    <source>
        <dbReference type="Pfam" id="PF02875"/>
    </source>
</evidence>
<keyword evidence="13" id="KW-0289">Folate biosynthesis</keyword>
<comment type="catalytic activity">
    <reaction evidence="17">
        <text>(6S)-5,6,7,8-tetrahydrofolyl-(gamma-L-Glu)(n) + L-glutamate + ATP = (6S)-5,6,7,8-tetrahydrofolyl-(gamma-L-Glu)(n+1) + ADP + phosphate + H(+)</text>
        <dbReference type="Rhea" id="RHEA:10580"/>
        <dbReference type="Rhea" id="RHEA-COMP:14738"/>
        <dbReference type="Rhea" id="RHEA-COMP:14740"/>
        <dbReference type="ChEBI" id="CHEBI:15378"/>
        <dbReference type="ChEBI" id="CHEBI:29985"/>
        <dbReference type="ChEBI" id="CHEBI:30616"/>
        <dbReference type="ChEBI" id="CHEBI:43474"/>
        <dbReference type="ChEBI" id="CHEBI:141005"/>
        <dbReference type="ChEBI" id="CHEBI:456216"/>
        <dbReference type="EC" id="6.3.2.17"/>
    </reaction>
</comment>
<evidence type="ECO:0000256" key="21">
    <source>
        <dbReference type="PIRNR" id="PIRNR001563"/>
    </source>
</evidence>
<evidence type="ECO:0000256" key="16">
    <source>
        <dbReference type="ARBA" id="ARBA00032510"/>
    </source>
</evidence>
<name>A0ABP9V3I4_9BACT</name>
<accession>A0ABP9V3I4</accession>
<evidence type="ECO:0000256" key="8">
    <source>
        <dbReference type="ARBA" id="ARBA00022598"/>
    </source>
</evidence>
<comment type="function">
    <text evidence="1">Functions in two distinct reactions of the de novo folate biosynthetic pathway. Catalyzes the addition of a glutamate residue to dihydropteroate (7,8-dihydropteroate or H2Pte) to form dihydrofolate (7,8-dihydrofolate monoglutamate or H2Pte-Glu). Also catalyzes successive additions of L-glutamate to tetrahydrofolate or 10-formyltetrahydrofolate or 5,10-methylenetetrahydrofolate, leading to folylpolyglutamate derivatives.</text>
</comment>
<evidence type="ECO:0000256" key="12">
    <source>
        <dbReference type="ARBA" id="ARBA00022842"/>
    </source>
</evidence>
<evidence type="ECO:0000313" key="25">
    <source>
        <dbReference type="Proteomes" id="UP001424741"/>
    </source>
</evidence>
<sequence>MTYQEALDWLYSTQTFGIKLGLDGPRKLLRQFLSFPKSGVKVIHVAGTNGKGSTCAFIDSLCRTSAYRTGLFTSPHLVDYRERIRVNGEMIPEETVAEYLTELRELVAEWEHHPTFFELTLAVAMRHFRETECEVIVLETGMGGRLDATTAVPADVAVITPIALDHSQWLGDTLEKVAFEKAGIILEDKPTISAKQEREAAIVIAEQANEMRSPLTVIEAPLTGYSLSLAGPHQAYNAHLALEAANAIGIPLNFDSVQYAMSHTNWPGRFETVSDTPTIIIDGAHNPHAAAALLQTWEHQFGSKKPIMLFGAVESKDVTGALKLLCQLPSELHLVKVNTARGLPTETLLEALPKDCPPHTEHDSLQSALDVVIPAAVESGTPILISGSLFLIGEAKSILQGGSFQASTQ</sequence>
<comment type="caution">
    <text evidence="24">The sequence shown here is derived from an EMBL/GenBank/DDBJ whole genome shotgun (WGS) entry which is preliminary data.</text>
</comment>
<dbReference type="NCBIfam" id="TIGR01499">
    <property type="entry name" value="folC"/>
    <property type="match status" value="1"/>
</dbReference>
<evidence type="ECO:0000256" key="15">
    <source>
        <dbReference type="ARBA" id="ARBA00030592"/>
    </source>
</evidence>
<organism evidence="24 25">
    <name type="scientific">Rubritalea halochordaticola</name>
    <dbReference type="NCBI Taxonomy" id="714537"/>
    <lineage>
        <taxon>Bacteria</taxon>
        <taxon>Pseudomonadati</taxon>
        <taxon>Verrucomicrobiota</taxon>
        <taxon>Verrucomicrobiia</taxon>
        <taxon>Verrucomicrobiales</taxon>
        <taxon>Rubritaleaceae</taxon>
        <taxon>Rubritalea</taxon>
    </lineage>
</organism>
<evidence type="ECO:0000256" key="3">
    <source>
        <dbReference type="ARBA" id="ARBA00005150"/>
    </source>
</evidence>
<keyword evidence="8 21" id="KW-0436">Ligase</keyword>
<evidence type="ECO:0000256" key="11">
    <source>
        <dbReference type="ARBA" id="ARBA00022840"/>
    </source>
</evidence>
<keyword evidence="25" id="KW-1185">Reference proteome</keyword>
<evidence type="ECO:0000256" key="6">
    <source>
        <dbReference type="ARBA" id="ARBA00013025"/>
    </source>
</evidence>
<evidence type="ECO:0000313" key="24">
    <source>
        <dbReference type="EMBL" id="GAA5496585.1"/>
    </source>
</evidence>
<comment type="pathway">
    <text evidence="2">Cofactor biosynthesis; tetrahydrofolate biosynthesis; 7,8-dihydrofolate from 2-amino-4-hydroxy-6-hydroxymethyl-7,8-dihydropteridine diphosphate and 4-aminobenzoate: step 2/2.</text>
</comment>